<dbReference type="GO" id="GO:0036440">
    <property type="term" value="F:citrate synthase activity"/>
    <property type="evidence" value="ECO:0007669"/>
    <property type="project" value="UniProtKB-EC"/>
</dbReference>
<dbReference type="PRINTS" id="PR00143">
    <property type="entry name" value="CITRTSNTHASE"/>
</dbReference>
<reference evidence="8 9" key="1">
    <citation type="submission" date="2023-02" db="EMBL/GenBank/DDBJ databases">
        <title>Microbacterium betulae sp. nov., isolated from birch wood.</title>
        <authorList>
            <person name="Pasciak M."/>
            <person name="Pawlik K.J."/>
            <person name="Martynowski D."/>
            <person name="Laczmanski L."/>
            <person name="Ciekot J."/>
            <person name="Szponar B."/>
            <person name="Wojcik-Fatla A."/>
            <person name="Mackiewicz B."/>
            <person name="Farian E."/>
            <person name="Cholewa G."/>
            <person name="Cholewa A."/>
            <person name="Dutkiewicz J."/>
        </authorList>
    </citation>
    <scope>NUCLEOTIDE SEQUENCE [LARGE SCALE GENOMIC DNA]</scope>
    <source>
        <strain evidence="8 9">AB</strain>
    </source>
</reference>
<dbReference type="RefSeq" id="WP_317139204.1">
    <property type="nucleotide sequence ID" value="NZ_CP118157.1"/>
</dbReference>
<evidence type="ECO:0000256" key="4">
    <source>
        <dbReference type="ARBA" id="ARBA00049288"/>
    </source>
</evidence>
<dbReference type="PANTHER" id="PTHR11739:SF23">
    <property type="entry name" value="CITRATE SYNTHASE 2-RELATED"/>
    <property type="match status" value="1"/>
</dbReference>
<proteinExistence type="inferred from homology"/>
<dbReference type="AlphaFoldDB" id="A0AA97FGF8"/>
<keyword evidence="3 5" id="KW-0808">Transferase</keyword>
<protein>
    <recommendedName>
        <fullName evidence="5">Citrate synthase</fullName>
    </recommendedName>
</protein>
<dbReference type="Pfam" id="PF00285">
    <property type="entry name" value="Citrate_synt"/>
    <property type="match status" value="1"/>
</dbReference>
<evidence type="ECO:0000256" key="2">
    <source>
        <dbReference type="ARBA" id="ARBA00010566"/>
    </source>
</evidence>
<dbReference type="InterPro" id="IPR002020">
    <property type="entry name" value="Citrate_synthase"/>
</dbReference>
<dbReference type="Gene3D" id="1.10.230.10">
    <property type="entry name" value="Cytochrome P450-Terp, domain 2"/>
    <property type="match status" value="1"/>
</dbReference>
<dbReference type="PROSITE" id="PS00480">
    <property type="entry name" value="CITRATE_SYNTHASE"/>
    <property type="match status" value="1"/>
</dbReference>
<comment type="catalytic activity">
    <reaction evidence="4">
        <text>oxaloacetate + acetyl-CoA + H2O = citrate + CoA + H(+)</text>
        <dbReference type="Rhea" id="RHEA:16845"/>
        <dbReference type="ChEBI" id="CHEBI:15377"/>
        <dbReference type="ChEBI" id="CHEBI:15378"/>
        <dbReference type="ChEBI" id="CHEBI:16452"/>
        <dbReference type="ChEBI" id="CHEBI:16947"/>
        <dbReference type="ChEBI" id="CHEBI:57287"/>
        <dbReference type="ChEBI" id="CHEBI:57288"/>
        <dbReference type="EC" id="2.3.3.16"/>
    </reaction>
</comment>
<accession>A0AA97FGF8</accession>
<feature type="active site" evidence="6">
    <location>
        <position position="272"/>
    </location>
</feature>
<dbReference type="GO" id="GO:0006099">
    <property type="term" value="P:tricarboxylic acid cycle"/>
    <property type="evidence" value="ECO:0007669"/>
    <property type="project" value="InterPro"/>
</dbReference>
<evidence type="ECO:0000256" key="3">
    <source>
        <dbReference type="ARBA" id="ARBA00022679"/>
    </source>
</evidence>
<name>A0AA97FGF8_9MICO</name>
<evidence type="ECO:0000256" key="6">
    <source>
        <dbReference type="PIRSR" id="PIRSR001369-1"/>
    </source>
</evidence>
<dbReference type="PANTHER" id="PTHR11739">
    <property type="entry name" value="CITRATE SYNTHASE"/>
    <property type="match status" value="1"/>
</dbReference>
<evidence type="ECO:0000256" key="1">
    <source>
        <dbReference type="ARBA" id="ARBA00005163"/>
    </source>
</evidence>
<dbReference type="Proteomes" id="UP001305498">
    <property type="component" value="Chromosome"/>
</dbReference>
<evidence type="ECO:0000256" key="7">
    <source>
        <dbReference type="RuleBase" id="RU003406"/>
    </source>
</evidence>
<dbReference type="InterPro" id="IPR024176">
    <property type="entry name" value="Citrate_synthase_bac-typ"/>
</dbReference>
<comment type="similarity">
    <text evidence="2 5 7">Belongs to the citrate synthase family.</text>
</comment>
<feature type="active site" evidence="6">
    <location>
        <position position="325"/>
    </location>
</feature>
<keyword evidence="9" id="KW-1185">Reference proteome</keyword>
<dbReference type="EMBL" id="CP118157">
    <property type="protein sequence ID" value="WOF22733.1"/>
    <property type="molecule type" value="Genomic_DNA"/>
</dbReference>
<comment type="pathway">
    <text evidence="1">Carbohydrate metabolism; tricarboxylic acid cycle.</text>
</comment>
<evidence type="ECO:0000313" key="8">
    <source>
        <dbReference type="EMBL" id="WOF22733.1"/>
    </source>
</evidence>
<evidence type="ECO:0000256" key="5">
    <source>
        <dbReference type="PIRNR" id="PIRNR001369"/>
    </source>
</evidence>
<dbReference type="PIRSF" id="PIRSF001369">
    <property type="entry name" value="Citrate_synth"/>
    <property type="match status" value="1"/>
</dbReference>
<dbReference type="SUPFAM" id="SSF48256">
    <property type="entry name" value="Citrate synthase"/>
    <property type="match status" value="1"/>
</dbReference>
<dbReference type="InterPro" id="IPR016142">
    <property type="entry name" value="Citrate_synth-like_lrg_a-sub"/>
</dbReference>
<dbReference type="InterPro" id="IPR016143">
    <property type="entry name" value="Citrate_synth-like_sm_a-sub"/>
</dbReference>
<dbReference type="GO" id="GO:0005829">
    <property type="term" value="C:cytosol"/>
    <property type="evidence" value="ECO:0007669"/>
    <property type="project" value="TreeGrafter"/>
</dbReference>
<dbReference type="GO" id="GO:0005975">
    <property type="term" value="P:carbohydrate metabolic process"/>
    <property type="evidence" value="ECO:0007669"/>
    <property type="project" value="TreeGrafter"/>
</dbReference>
<gene>
    <name evidence="8" type="ORF">N8K70_15265</name>
</gene>
<organism evidence="8 9">
    <name type="scientific">Microbacterium betulae</name>
    <dbReference type="NCBI Taxonomy" id="2981139"/>
    <lineage>
        <taxon>Bacteria</taxon>
        <taxon>Bacillati</taxon>
        <taxon>Actinomycetota</taxon>
        <taxon>Actinomycetes</taxon>
        <taxon>Micrococcales</taxon>
        <taxon>Microbacteriaceae</taxon>
        <taxon>Microbacterium</taxon>
    </lineage>
</organism>
<dbReference type="InterPro" id="IPR036969">
    <property type="entry name" value="Citrate_synthase_sf"/>
</dbReference>
<sequence>MSVQPDRMNPSLIAVPRGLTNVAVTDTEISDVHGLEGYYQYREHSAIDLARHATLEEVWHLFLFGALPGPARAARFADVLRSADDDADVHELVAALAPLGPDVLHGVKAAWPLLSARRGMRPVYDLTEEERRDDALLLTAALPPLLTALWRRANGDAAGPALPDRGVVANYLHQLTGRVPTAQEERALSAYLIAVVDHGLNASTFTARVIASTGADVASALAGALGSLTGPLHGGAPSRVLDALDRIESPHDIGPWIRGELAAGRRLMGFGHAVYRTADPRSELLKAIALDLGGDRVELALRFEEEADHALAASKPGRALHANVEFYAAIVMERVGVPREMFTPTFALARAIGWSAHIVEQAADPKIIRPSARYTGPALRRA</sequence>
<evidence type="ECO:0000313" key="9">
    <source>
        <dbReference type="Proteomes" id="UP001305498"/>
    </source>
</evidence>
<dbReference type="KEGG" id="mbet:N8K70_15265"/>
<dbReference type="Gene3D" id="1.10.580.10">
    <property type="entry name" value="Citrate Synthase, domain 1"/>
    <property type="match status" value="1"/>
</dbReference>
<dbReference type="InterPro" id="IPR019810">
    <property type="entry name" value="Citrate_synthase_AS"/>
</dbReference>